<organism evidence="2 3">
    <name type="scientific">Candidatus Magasanikbacteria bacterium GW2011_GWA2_37_8</name>
    <dbReference type="NCBI Taxonomy" id="1619036"/>
    <lineage>
        <taxon>Bacteria</taxon>
        <taxon>Candidatus Magasanikiibacteriota</taxon>
    </lineage>
</organism>
<dbReference type="InterPro" id="IPR023198">
    <property type="entry name" value="PGP-like_dom2"/>
</dbReference>
<dbReference type="AlphaFoldDB" id="A0A0G0KHG2"/>
<dbReference type="Gene3D" id="1.10.150.240">
    <property type="entry name" value="Putative phosphatase, domain 2"/>
    <property type="match status" value="1"/>
</dbReference>
<evidence type="ECO:0000313" key="3">
    <source>
        <dbReference type="Proteomes" id="UP000034333"/>
    </source>
</evidence>
<dbReference type="Pfam" id="PF00702">
    <property type="entry name" value="Hydrolase"/>
    <property type="match status" value="1"/>
</dbReference>
<evidence type="ECO:0000256" key="1">
    <source>
        <dbReference type="SAM" id="Phobius"/>
    </source>
</evidence>
<dbReference type="Gene3D" id="3.40.50.1000">
    <property type="entry name" value="HAD superfamily/HAD-like"/>
    <property type="match status" value="1"/>
</dbReference>
<keyword evidence="1" id="KW-0472">Membrane</keyword>
<feature type="transmembrane region" description="Helical" evidence="1">
    <location>
        <begin position="6"/>
        <end position="27"/>
    </location>
</feature>
<dbReference type="SUPFAM" id="SSF56784">
    <property type="entry name" value="HAD-like"/>
    <property type="match status" value="1"/>
</dbReference>
<dbReference type="InterPro" id="IPR006439">
    <property type="entry name" value="HAD-SF_hydro_IA"/>
</dbReference>
<comment type="caution">
    <text evidence="2">The sequence shown here is derived from an EMBL/GenBank/DDBJ whole genome shotgun (WGS) entry which is preliminary data.</text>
</comment>
<evidence type="ECO:0008006" key="4">
    <source>
        <dbReference type="Google" id="ProtNLM"/>
    </source>
</evidence>
<proteinExistence type="predicted"/>
<dbReference type="InterPro" id="IPR023214">
    <property type="entry name" value="HAD_sf"/>
</dbReference>
<gene>
    <name evidence="2" type="ORF">US58_C0024G0002</name>
</gene>
<sequence>MLKIKLVIFDCYGVVITGGYPFTAVIISKKFKMDSKNVYEIMYTKYTNLAAVRKITQKSAWEKAVEELNLPITAKELKQIHYATFKLNKKIISLVKSLQKQRIGTLLLSKNTRSQLHDVNVMIPEIKKTFGKNIINTWELNLPKASKETINFICKKFNVKPTEILYIDDQTSNLVEPKKMGVKTIFYENLWQVMGEVQKEISII</sequence>
<dbReference type="InterPro" id="IPR036412">
    <property type="entry name" value="HAD-like_sf"/>
</dbReference>
<reference evidence="2 3" key="1">
    <citation type="journal article" date="2015" name="Nature">
        <title>rRNA introns, odd ribosomes, and small enigmatic genomes across a large radiation of phyla.</title>
        <authorList>
            <person name="Brown C.T."/>
            <person name="Hug L.A."/>
            <person name="Thomas B.C."/>
            <person name="Sharon I."/>
            <person name="Castelle C.J."/>
            <person name="Singh A."/>
            <person name="Wilkins M.J."/>
            <person name="Williams K.H."/>
            <person name="Banfield J.F."/>
        </authorList>
    </citation>
    <scope>NUCLEOTIDE SEQUENCE [LARGE SCALE GENOMIC DNA]</scope>
</reference>
<keyword evidence="1" id="KW-1133">Transmembrane helix</keyword>
<accession>A0A0G0KHG2</accession>
<keyword evidence="1" id="KW-0812">Transmembrane</keyword>
<dbReference type="Proteomes" id="UP000034333">
    <property type="component" value="Unassembled WGS sequence"/>
</dbReference>
<dbReference type="SFLD" id="SFLDG01129">
    <property type="entry name" value="C1.5:_HAD__Beta-PGM__Phosphata"/>
    <property type="match status" value="1"/>
</dbReference>
<evidence type="ECO:0000313" key="2">
    <source>
        <dbReference type="EMBL" id="KKQ40031.1"/>
    </source>
</evidence>
<name>A0A0G0KHG2_9BACT</name>
<protein>
    <recommendedName>
        <fullName evidence="4">HAD-superfamily hydrolase, subfamily IA, variant 3</fullName>
    </recommendedName>
</protein>
<dbReference type="PANTHER" id="PTHR43611">
    <property type="entry name" value="ALPHA-D-GLUCOSE 1-PHOSPHATE PHOSPHATASE"/>
    <property type="match status" value="1"/>
</dbReference>
<dbReference type="EMBL" id="LBTN01000024">
    <property type="protein sequence ID" value="KKQ40031.1"/>
    <property type="molecule type" value="Genomic_DNA"/>
</dbReference>
<dbReference type="STRING" id="1619036.US58_C0024G0002"/>
<dbReference type="PRINTS" id="PR00413">
    <property type="entry name" value="HADHALOGNASE"/>
</dbReference>
<dbReference type="SFLD" id="SFLDS00003">
    <property type="entry name" value="Haloacid_Dehalogenase"/>
    <property type="match status" value="1"/>
</dbReference>
<dbReference type="PANTHER" id="PTHR43611:SF3">
    <property type="entry name" value="FLAVIN MONONUCLEOTIDE HYDROLASE 1, CHLOROPLATIC"/>
    <property type="match status" value="1"/>
</dbReference>